<accession>A0A6A5XXR3</accession>
<evidence type="ECO:0000313" key="8">
    <source>
        <dbReference type="EMBL" id="KAF2017703.1"/>
    </source>
</evidence>
<evidence type="ECO:0000256" key="5">
    <source>
        <dbReference type="ARBA" id="ARBA00023242"/>
    </source>
</evidence>
<dbReference type="PANTHER" id="PTHR11834:SF0">
    <property type="entry name" value="PROTEIN SCALLOPED"/>
    <property type="match status" value="1"/>
</dbReference>
<protein>
    <recommendedName>
        <fullName evidence="7">TEA domain-containing protein</fullName>
    </recommendedName>
</protein>
<keyword evidence="3" id="KW-0805">Transcription regulation</keyword>
<dbReference type="InterPro" id="IPR000818">
    <property type="entry name" value="TEA/ATTS_dom"/>
</dbReference>
<keyword evidence="5" id="KW-0539">Nucleus</keyword>
<dbReference type="Pfam" id="PF01285">
    <property type="entry name" value="TEA"/>
    <property type="match status" value="1"/>
</dbReference>
<gene>
    <name evidence="8" type="ORF">BU24DRAFT_490820</name>
</gene>
<dbReference type="Gene3D" id="6.10.20.40">
    <property type="entry name" value="TEA/ATTS domain"/>
    <property type="match status" value="1"/>
</dbReference>
<dbReference type="RefSeq" id="XP_033386042.1">
    <property type="nucleotide sequence ID" value="XM_033533740.1"/>
</dbReference>
<dbReference type="PANTHER" id="PTHR11834">
    <property type="entry name" value="TRANSCRIPTIONAL ENHANCER FACTOR TEF RELATED"/>
    <property type="match status" value="1"/>
</dbReference>
<organism evidence="8 9">
    <name type="scientific">Aaosphaeria arxii CBS 175.79</name>
    <dbReference type="NCBI Taxonomy" id="1450172"/>
    <lineage>
        <taxon>Eukaryota</taxon>
        <taxon>Fungi</taxon>
        <taxon>Dikarya</taxon>
        <taxon>Ascomycota</taxon>
        <taxon>Pezizomycotina</taxon>
        <taxon>Dothideomycetes</taxon>
        <taxon>Pleosporomycetidae</taxon>
        <taxon>Pleosporales</taxon>
        <taxon>Pleosporales incertae sedis</taxon>
        <taxon>Aaosphaeria</taxon>
    </lineage>
</organism>
<dbReference type="InterPro" id="IPR050937">
    <property type="entry name" value="TEC1_TEAD_TF"/>
</dbReference>
<dbReference type="GO" id="GO:0000981">
    <property type="term" value="F:DNA-binding transcription factor activity, RNA polymerase II-specific"/>
    <property type="evidence" value="ECO:0007669"/>
    <property type="project" value="TreeGrafter"/>
</dbReference>
<evidence type="ECO:0000256" key="6">
    <source>
        <dbReference type="PROSITE-ProRule" id="PRU00505"/>
    </source>
</evidence>
<evidence type="ECO:0000259" key="7">
    <source>
        <dbReference type="PROSITE" id="PS51088"/>
    </source>
</evidence>
<sequence>MEHHRSCVLPSNAPAFAEHGSSIPSRVLQERSGNRRHVYADGSGSWKRSPSTPVENLYSQNLGGGYFTGNLTAQLNSERSEEQIEHETKRLLRLLIRCDKYQKYRDRQPQTQKEKEQKWPDHLEEAFFRGLVRWPPMGRRKHMLDGQLRGRNELVADSIQKDTGEPRTRKQVSSHIQVLKNILSDQPQILVYMSTEDLGTRKRHGGAHFGQLRSRHQAASNASKYNYHTQAGANYYSGGYGSLGPSNLLTKSQGNHGSVVQPPFAVADFSILLHHDDEPIHRFTQLASNSRLPDLNVTDITSWHQQYAEFRFHQTDEWKKRQVLVCDASIKIMAEKQRSGVRHDLSVHFYLQSQTDMSQTDPLHCETRFYDNGQLADKFDESKQGFTETRRDVNHVPDRRSCFQIHFGSGFWAWRTGHLSRKLCNARMNEDSRQRAKEEESVRRTLQYMTAVQDIYGLNKETGQPQCFLTILWRFQQTRPTNEPGRMSWRVVNFAPPPPPPSQQLWGKGEELDNSKELRLILNNTSATSPTQAYPALPLELPHQAFAHQPSHLDLDSLSNIALDNINDFSNPNSATTHSLSTDFSHTQSLASLTHSQDTNATHPQHQDFNESNDIDFHGGQINLRFLEPAINFGTYETYTPAQSLAPPLSAIPGLDQHADAGFGDLSGLGVGLTGCYPNKPWHYNDLISRLEGAAEQVNGIPVLDQGNCAQNNGLVGHNVLHGGELSHGLWKLQSGFGEDTGVGAGVADGRKDSAADTGAGSGIMEFLERERGRDGSRYL</sequence>
<evidence type="ECO:0000256" key="1">
    <source>
        <dbReference type="ARBA" id="ARBA00004123"/>
    </source>
</evidence>
<dbReference type="GO" id="GO:0000978">
    <property type="term" value="F:RNA polymerase II cis-regulatory region sequence-specific DNA binding"/>
    <property type="evidence" value="ECO:0007669"/>
    <property type="project" value="TreeGrafter"/>
</dbReference>
<dbReference type="GO" id="GO:0005634">
    <property type="term" value="C:nucleus"/>
    <property type="evidence" value="ECO:0007669"/>
    <property type="project" value="UniProtKB-SubCell"/>
</dbReference>
<dbReference type="PRINTS" id="PR00065">
    <property type="entry name" value="TEADOMAIN"/>
</dbReference>
<evidence type="ECO:0000256" key="3">
    <source>
        <dbReference type="ARBA" id="ARBA00023015"/>
    </source>
</evidence>
<feature type="domain" description="TEA" evidence="7">
    <location>
        <begin position="112"/>
        <end position="186"/>
    </location>
</feature>
<dbReference type="Proteomes" id="UP000799778">
    <property type="component" value="Unassembled WGS sequence"/>
</dbReference>
<dbReference type="EMBL" id="ML978068">
    <property type="protein sequence ID" value="KAF2017703.1"/>
    <property type="molecule type" value="Genomic_DNA"/>
</dbReference>
<dbReference type="OrthoDB" id="10006572at2759"/>
<dbReference type="GO" id="GO:0005667">
    <property type="term" value="C:transcription regulator complex"/>
    <property type="evidence" value="ECO:0007669"/>
    <property type="project" value="TreeGrafter"/>
</dbReference>
<name>A0A6A5XXR3_9PLEO</name>
<keyword evidence="9" id="KW-1185">Reference proteome</keyword>
<proteinExistence type="inferred from homology"/>
<evidence type="ECO:0000256" key="4">
    <source>
        <dbReference type="ARBA" id="ARBA00023163"/>
    </source>
</evidence>
<dbReference type="SMART" id="SM00426">
    <property type="entry name" value="TEA"/>
    <property type="match status" value="1"/>
</dbReference>
<dbReference type="AlphaFoldDB" id="A0A6A5XXR3"/>
<dbReference type="PROSITE" id="PS51088">
    <property type="entry name" value="TEA_2"/>
    <property type="match status" value="1"/>
</dbReference>
<feature type="DNA-binding region" description="TEA" evidence="6">
    <location>
        <begin position="112"/>
        <end position="186"/>
    </location>
</feature>
<evidence type="ECO:0000313" key="9">
    <source>
        <dbReference type="Proteomes" id="UP000799778"/>
    </source>
</evidence>
<comment type="subcellular location">
    <subcellularLocation>
        <location evidence="1">Nucleus</location>
    </subcellularLocation>
</comment>
<comment type="similarity">
    <text evidence="2">Belongs to the TEC1 family.</text>
</comment>
<evidence type="ECO:0000256" key="2">
    <source>
        <dbReference type="ARBA" id="ARBA00008421"/>
    </source>
</evidence>
<reference evidence="8" key="1">
    <citation type="journal article" date="2020" name="Stud. Mycol.">
        <title>101 Dothideomycetes genomes: a test case for predicting lifestyles and emergence of pathogens.</title>
        <authorList>
            <person name="Haridas S."/>
            <person name="Albert R."/>
            <person name="Binder M."/>
            <person name="Bloem J."/>
            <person name="Labutti K."/>
            <person name="Salamov A."/>
            <person name="Andreopoulos B."/>
            <person name="Baker S."/>
            <person name="Barry K."/>
            <person name="Bills G."/>
            <person name="Bluhm B."/>
            <person name="Cannon C."/>
            <person name="Castanera R."/>
            <person name="Culley D."/>
            <person name="Daum C."/>
            <person name="Ezra D."/>
            <person name="Gonzalez J."/>
            <person name="Henrissat B."/>
            <person name="Kuo A."/>
            <person name="Liang C."/>
            <person name="Lipzen A."/>
            <person name="Lutzoni F."/>
            <person name="Magnuson J."/>
            <person name="Mondo S."/>
            <person name="Nolan M."/>
            <person name="Ohm R."/>
            <person name="Pangilinan J."/>
            <person name="Park H.-J."/>
            <person name="Ramirez L."/>
            <person name="Alfaro M."/>
            <person name="Sun H."/>
            <person name="Tritt A."/>
            <person name="Yoshinaga Y."/>
            <person name="Zwiers L.-H."/>
            <person name="Turgeon B."/>
            <person name="Goodwin S."/>
            <person name="Spatafora J."/>
            <person name="Crous P."/>
            <person name="Grigoriev I."/>
        </authorList>
    </citation>
    <scope>NUCLEOTIDE SEQUENCE</scope>
    <source>
        <strain evidence="8">CBS 175.79</strain>
    </source>
</reference>
<keyword evidence="4" id="KW-0804">Transcription</keyword>
<dbReference type="InterPro" id="IPR038096">
    <property type="entry name" value="TEA/ATTS_sf"/>
</dbReference>
<dbReference type="GeneID" id="54291137"/>